<keyword evidence="1 3" id="KW-0556">Organic radical</keyword>
<dbReference type="InterPro" id="IPR004184">
    <property type="entry name" value="PFL_dom"/>
</dbReference>
<evidence type="ECO:0000256" key="2">
    <source>
        <dbReference type="ARBA" id="ARBA00023239"/>
    </source>
</evidence>
<organism evidence="7 8">
    <name type="scientific">Anaerosalibacter massiliensis</name>
    <dbReference type="NCBI Taxonomy" id="1347392"/>
    <lineage>
        <taxon>Bacteria</taxon>
        <taxon>Bacillati</taxon>
        <taxon>Bacillota</taxon>
        <taxon>Tissierellia</taxon>
        <taxon>Tissierellales</taxon>
        <taxon>Sporanaerobacteraceae</taxon>
        <taxon>Anaerosalibacter</taxon>
    </lineage>
</organism>
<protein>
    <submittedName>
        <fullName evidence="7">Glycyl radical protein</fullName>
    </submittedName>
</protein>
<comment type="caution">
    <text evidence="7">The sequence shown here is derived from an EMBL/GenBank/DDBJ whole genome shotgun (WGS) entry which is preliminary data.</text>
</comment>
<evidence type="ECO:0000313" key="7">
    <source>
        <dbReference type="EMBL" id="MCR2043930.1"/>
    </source>
</evidence>
<proteinExistence type="predicted"/>
<dbReference type="RefSeq" id="WP_042683046.1">
    <property type="nucleotide sequence ID" value="NZ_CABKTM010000049.1"/>
</dbReference>
<dbReference type="NCBIfam" id="NF043068">
    <property type="entry name" value="glycl_HYPD"/>
    <property type="match status" value="1"/>
</dbReference>
<sequence>MMTERVKKLREQSLNAVPYISMERAKIVDEVYKKYEGAVPTPVLRALALKEIMSKKKLCINDGELIVGERGEAPVATPTYPELCCHTIEDFEIMDKREKISFKVNEEAKNIQREEIIPYWKKRSMRYHILENMTEEWKECYAAGIFTEFMEQRGPGHTVADGKIYKKGFLDFKKDIEEAIENLDFLNDDKALDKKNQLEAMGIACDAIIILGKRYSEYAKELAEKEENTERKKELLEISEVCSWVPAHAPRTFREALQMYWFVHLCVITELNPWDSFNPGRLDQHLYPYYKKEVEAGTLTEEKAKEYLQCFWVKFNNQPAPPKVGVTLKESGTYTDFANINSGGLKTDGSDGVNDVSYIVLDVIDEMKLLQPSSNVQISKKTPQKFLKKALKIVRKGWGQPSLFNTDAIIQEMLRAGKTVEDARDGGTSGCVETGAFGKEAYILTGYFNLPKILEITLNNGLDPETGKKLGIETGNPTEFKTYEELFKAYKKQIKHFIDIKVRGNRVIERLYATKMPVPFLSVIIDDCIKEGKDYNAGGARYNTSYIQGVGIGNITDALASIKYNVFDKKKLTMGELLAAVKDNFEGHEDILHLVKNKTPKYGNDDDYADEIMKDVFNAYYNEVTGRPNGKCGVHRINMLPTTCHVYFGSVIGATPDGRKANTPLADGISPSKGADKNGPTGVIKSAAKMDHVITGGTLLNQKFTPSVVQGEEGLDSLAHLVRSYFKMDGHHIQFNIISKETLIEAQNNPEEYKNLIVRVAGYSDYFGNLDKALQDEIIARTEQTF</sequence>
<evidence type="ECO:0000259" key="6">
    <source>
        <dbReference type="PROSITE" id="PS51554"/>
    </source>
</evidence>
<dbReference type="PROSITE" id="PS51149">
    <property type="entry name" value="GLY_RADICAL_2"/>
    <property type="match status" value="1"/>
</dbReference>
<dbReference type="FunFam" id="3.20.70.20:FF:000008">
    <property type="entry name" value="Hypothetical formate acetyltransferase 3"/>
    <property type="match status" value="1"/>
</dbReference>
<dbReference type="GO" id="GO:0016835">
    <property type="term" value="F:carbon-oxygen lyase activity"/>
    <property type="evidence" value="ECO:0007669"/>
    <property type="project" value="InterPro"/>
</dbReference>
<keyword evidence="4" id="KW-0175">Coiled coil</keyword>
<dbReference type="Pfam" id="PF02901">
    <property type="entry name" value="PFL-like"/>
    <property type="match status" value="1"/>
</dbReference>
<keyword evidence="2" id="KW-0456">Lyase</keyword>
<accession>A0A9X2MIW6</accession>
<feature type="modified residue" description="Glycine radical" evidence="3">
    <location>
        <position position="762"/>
    </location>
</feature>
<evidence type="ECO:0000313" key="8">
    <source>
        <dbReference type="Proteomes" id="UP001142078"/>
    </source>
</evidence>
<feature type="coiled-coil region" evidence="4">
    <location>
        <begin position="169"/>
        <end position="239"/>
    </location>
</feature>
<dbReference type="NCBIfam" id="TIGR01774">
    <property type="entry name" value="PFL2-3"/>
    <property type="match status" value="1"/>
</dbReference>
<dbReference type="InterPro" id="IPR010098">
    <property type="entry name" value="PFL2/GDeHydtase_fam"/>
</dbReference>
<feature type="domain" description="Glycine radical" evidence="5">
    <location>
        <begin position="667"/>
        <end position="786"/>
    </location>
</feature>
<dbReference type="InterPro" id="IPR051215">
    <property type="entry name" value="GRE"/>
</dbReference>
<dbReference type="OrthoDB" id="9803969at2"/>
<dbReference type="CDD" id="cd01677">
    <property type="entry name" value="PFL2_DhaB_BssA"/>
    <property type="match status" value="1"/>
</dbReference>
<dbReference type="InterPro" id="IPR050012">
    <property type="entry name" value="Glycl_HYPD"/>
</dbReference>
<dbReference type="SUPFAM" id="SSF51998">
    <property type="entry name" value="PFL-like glycyl radical enzymes"/>
    <property type="match status" value="1"/>
</dbReference>
<dbReference type="PANTHER" id="PTHR43641:SF2">
    <property type="entry name" value="DEHYDRATASE YBIW-RELATED"/>
    <property type="match status" value="1"/>
</dbReference>
<evidence type="ECO:0000256" key="1">
    <source>
        <dbReference type="ARBA" id="ARBA00022818"/>
    </source>
</evidence>
<keyword evidence="8" id="KW-1185">Reference proteome</keyword>
<gene>
    <name evidence="7" type="ORF">NSA23_07320</name>
</gene>
<evidence type="ECO:0000259" key="5">
    <source>
        <dbReference type="PROSITE" id="PS51149"/>
    </source>
</evidence>
<feature type="domain" description="PFL" evidence="6">
    <location>
        <begin position="4"/>
        <end position="660"/>
    </location>
</feature>
<reference evidence="7" key="1">
    <citation type="submission" date="2022-07" db="EMBL/GenBank/DDBJ databases">
        <title>Enhanced cultured diversity of the mouse gut microbiota enables custom-made synthetic communities.</title>
        <authorList>
            <person name="Afrizal A."/>
        </authorList>
    </citation>
    <scope>NUCLEOTIDE SEQUENCE</scope>
    <source>
        <strain evidence="7">DSM 29482</strain>
    </source>
</reference>
<dbReference type="Proteomes" id="UP001142078">
    <property type="component" value="Unassembled WGS sequence"/>
</dbReference>
<dbReference type="Gene3D" id="3.20.70.20">
    <property type="match status" value="1"/>
</dbReference>
<dbReference type="InterPro" id="IPR001150">
    <property type="entry name" value="Gly_radical"/>
</dbReference>
<evidence type="ECO:0000256" key="4">
    <source>
        <dbReference type="SAM" id="Coils"/>
    </source>
</evidence>
<dbReference type="PANTHER" id="PTHR43641">
    <property type="entry name" value="FORMATE ACETYLTRANSFERASE 3-RELATED"/>
    <property type="match status" value="1"/>
</dbReference>
<evidence type="ECO:0000256" key="3">
    <source>
        <dbReference type="PROSITE-ProRule" id="PRU00493"/>
    </source>
</evidence>
<dbReference type="EMBL" id="JANJZL010000004">
    <property type="protein sequence ID" value="MCR2043930.1"/>
    <property type="molecule type" value="Genomic_DNA"/>
</dbReference>
<name>A0A9X2MIW6_9FIRM</name>
<dbReference type="AlphaFoldDB" id="A0A9X2MIW6"/>
<dbReference type="GO" id="GO:0005829">
    <property type="term" value="C:cytosol"/>
    <property type="evidence" value="ECO:0007669"/>
    <property type="project" value="TreeGrafter"/>
</dbReference>
<dbReference type="Pfam" id="PF01228">
    <property type="entry name" value="Gly_radical"/>
    <property type="match status" value="1"/>
</dbReference>
<dbReference type="PROSITE" id="PS51554">
    <property type="entry name" value="PFL"/>
    <property type="match status" value="1"/>
</dbReference>